<protein>
    <submittedName>
        <fullName evidence="19">Arginine-glutamic acid dipeptide repeats protein-like</fullName>
    </submittedName>
</protein>
<comment type="subcellular location">
    <subcellularLocation>
        <location evidence="1">Nucleus</location>
    </subcellularLocation>
</comment>
<dbReference type="Gene3D" id="3.30.50.10">
    <property type="entry name" value="Erythroid Transcription Factor GATA-1, subunit A"/>
    <property type="match status" value="1"/>
</dbReference>
<dbReference type="SMART" id="SM00717">
    <property type="entry name" value="SANT"/>
    <property type="match status" value="1"/>
</dbReference>
<dbReference type="InterPro" id="IPR001005">
    <property type="entry name" value="SANT/Myb"/>
</dbReference>
<evidence type="ECO:0000256" key="3">
    <source>
        <dbReference type="ARBA" id="ARBA00022553"/>
    </source>
</evidence>
<dbReference type="RefSeq" id="XP_006823033.1">
    <property type="nucleotide sequence ID" value="XM_006822970.1"/>
</dbReference>
<dbReference type="SMART" id="SM00439">
    <property type="entry name" value="BAH"/>
    <property type="match status" value="1"/>
</dbReference>
<feature type="compositionally biased region" description="Low complexity" evidence="13">
    <location>
        <begin position="518"/>
        <end position="539"/>
    </location>
</feature>
<evidence type="ECO:0000256" key="12">
    <source>
        <dbReference type="PROSITE-ProRule" id="PRU00094"/>
    </source>
</evidence>
<dbReference type="PANTHER" id="PTHR13859:SF11">
    <property type="entry name" value="GRUNGE, ISOFORM J"/>
    <property type="match status" value="1"/>
</dbReference>
<evidence type="ECO:0000313" key="19">
    <source>
        <dbReference type="RefSeq" id="XP_006823033.1"/>
    </source>
</evidence>
<evidence type="ECO:0000256" key="6">
    <source>
        <dbReference type="ARBA" id="ARBA00022833"/>
    </source>
</evidence>
<keyword evidence="2" id="KW-1017">Isopeptide bond</keyword>
<keyword evidence="8" id="KW-0007">Acetylation</keyword>
<evidence type="ECO:0000256" key="2">
    <source>
        <dbReference type="ARBA" id="ARBA00022499"/>
    </source>
</evidence>
<dbReference type="Gene3D" id="2.30.30.490">
    <property type="match status" value="1"/>
</dbReference>
<feature type="compositionally biased region" description="Acidic residues" evidence="13">
    <location>
        <begin position="645"/>
        <end position="659"/>
    </location>
</feature>
<gene>
    <name evidence="19" type="primary">LOC100368754</name>
</gene>
<reference evidence="19" key="1">
    <citation type="submission" date="2025-08" db="UniProtKB">
        <authorList>
            <consortium name="RefSeq"/>
        </authorList>
    </citation>
    <scope>IDENTIFICATION</scope>
    <source>
        <tissue evidence="19">Testes</tissue>
    </source>
</reference>
<feature type="region of interest" description="Disordered" evidence="13">
    <location>
        <begin position="454"/>
        <end position="686"/>
    </location>
</feature>
<feature type="compositionally biased region" description="Basic residues" evidence="13">
    <location>
        <begin position="366"/>
        <end position="382"/>
    </location>
</feature>
<feature type="compositionally biased region" description="Low complexity" evidence="13">
    <location>
        <begin position="383"/>
        <end position="400"/>
    </location>
</feature>
<keyword evidence="4" id="KW-0479">Metal-binding</keyword>
<dbReference type="GeneID" id="100368754"/>
<dbReference type="InterPro" id="IPR009057">
    <property type="entry name" value="Homeodomain-like_sf"/>
</dbReference>
<evidence type="ECO:0000259" key="17">
    <source>
        <dbReference type="PROSITE" id="PS51293"/>
    </source>
</evidence>
<dbReference type="InterPro" id="IPR001025">
    <property type="entry name" value="BAH_dom"/>
</dbReference>
<keyword evidence="7" id="KW-0832">Ubl conjugation</keyword>
<keyword evidence="10" id="KW-0804">Transcription</keyword>
<evidence type="ECO:0000259" key="14">
    <source>
        <dbReference type="PROSITE" id="PS50114"/>
    </source>
</evidence>
<evidence type="ECO:0000259" key="16">
    <source>
        <dbReference type="PROSITE" id="PS51156"/>
    </source>
</evidence>
<evidence type="ECO:0000256" key="10">
    <source>
        <dbReference type="ARBA" id="ARBA00023163"/>
    </source>
</evidence>
<dbReference type="InterPro" id="IPR013088">
    <property type="entry name" value="Znf_NHR/GATA"/>
</dbReference>
<keyword evidence="5 12" id="KW-0863">Zinc-finger</keyword>
<dbReference type="PROSITE" id="PS51293">
    <property type="entry name" value="SANT"/>
    <property type="match status" value="1"/>
</dbReference>
<feature type="compositionally biased region" description="Polar residues" evidence="13">
    <location>
        <begin position="606"/>
        <end position="639"/>
    </location>
</feature>
<feature type="region of interest" description="Disordered" evidence="13">
    <location>
        <begin position="363"/>
        <end position="410"/>
    </location>
</feature>
<keyword evidence="9" id="KW-0805">Transcription regulation</keyword>
<keyword evidence="18" id="KW-1185">Reference proteome</keyword>
<evidence type="ECO:0000259" key="15">
    <source>
        <dbReference type="PROSITE" id="PS51038"/>
    </source>
</evidence>
<dbReference type="PROSITE" id="PS51156">
    <property type="entry name" value="ELM2"/>
    <property type="match status" value="1"/>
</dbReference>
<feature type="domain" description="GATA-type" evidence="14">
    <location>
        <begin position="413"/>
        <end position="472"/>
    </location>
</feature>
<dbReference type="Gene3D" id="4.10.1240.50">
    <property type="match status" value="1"/>
</dbReference>
<evidence type="ECO:0000256" key="1">
    <source>
        <dbReference type="ARBA" id="ARBA00004123"/>
    </source>
</evidence>
<feature type="domain" description="ELM2" evidence="16">
    <location>
        <begin position="201"/>
        <end position="305"/>
    </location>
</feature>
<evidence type="ECO:0000256" key="5">
    <source>
        <dbReference type="ARBA" id="ARBA00022771"/>
    </source>
</evidence>
<feature type="compositionally biased region" description="Acidic residues" evidence="13">
    <location>
        <begin position="401"/>
        <end position="410"/>
    </location>
</feature>
<sequence>MCEKISDESASKRRRQSVTDCGDYDEIILEGTCSQTGKKIRKGKTLINKQGEIVRFITENNLVYRPGDSIYIDSQRPDTPFFICAIQEFRLSKRERLQVLVKWFYRPSEVPDSVYQLLVQDRHIENNSGVDQLLKDSSVKGRELFISDASDSYPISALRGRCRVFHFKDITDVKDFDADPDTFFYILGYNPETRRLASTQGEIRIGPSHQAVLPDTKSLTEANCDMSSMQREELIWKPTVNDCDLMMYLRAARSMAAFAGMCDGGSAEEGCEAASKDDTTINAMNTLHENHYDTGRALQALVKCPLPRSIDKKWTEEENKRFVKGLRQYGKNFFRIRKELLSHKETSDLVEYYYYWKKTPEAANQRPHRRHRRQNVLRRIRPGARSSRPASSEFLDLSSASEEEIDSEDSEKDLSGYACRHCYTTSSKDWHHGGKDKILLCTDCRIFFKKYGEERPIDNPRSPPPFMFKPVRENDSDEIKPKMRTRRNRDSVNSTLRSGRSKYSSEPSSPVHSRRLSRGSNRNSPSAFSTSSDSSTKSSGRGRKKKNFKKEADDLIKESTKRLREKEEINYKDDYKDDIESDSGVIIKKTKTLNSVERSETPSDHGASTDSSSTVNEESASNTAQDIDNDGLTSASSVCSPSPDNDNDNDNESEPESEQPIEHSQSEQQSEDVRRDTIEDSIPCIVPVQPIVQPVPLPPPPPQITDTLPPVPPPITAVATSVIAPVPTSAAIPPMPALRPSYGPPPPLHESPMLREPPSPLHEPPPPQPPPLHKPVPQLPPRVNSPVKSPELLEHLDNDNCSGDDEELEEIIGNREPSPEPVVVDVPIHSSETARFIKHWNRGYNSCARTDFIFVPLEESRLAKKRAEVKEKLRLERERQREKEREAERLEKEKTIKREALEEAEREKERKREREERAEKHVKKPETPPANTSADAQITGPYGIQHGHGPAGAYISPGAPPHPHHHHHMPHGYDTPALRTLSEYARPHAMSPRNPTPQTLACLTGPDPMLRYGVMHGIPGMYPIGARERADMEIERELREREFRERELIERELRERELRDKMKLDPLGGHLTPMDRHWLLNRHGMHGDRTPHPTPFHLPHHQHERHGERPMDRLHVALPGHPHPGEAPFTGQMERLTMERMQAERLGGVPVDAVTRIQLASISGHQHQHTHSHTHLHLHPSEQNPHLSPGYHEHPVMGPHPLAGGGGGGGPFPPGHPANDPALAGVRPTLVNHPYGDALAQQIHHEAIQRQIMEQHRFSHLQQQFLAHQDSLMKKAP</sequence>
<dbReference type="Pfam" id="PF00320">
    <property type="entry name" value="GATA"/>
    <property type="match status" value="1"/>
</dbReference>
<dbReference type="SUPFAM" id="SSF46689">
    <property type="entry name" value="Homeodomain-like"/>
    <property type="match status" value="1"/>
</dbReference>
<dbReference type="Pfam" id="PF01448">
    <property type="entry name" value="ELM2"/>
    <property type="match status" value="1"/>
</dbReference>
<feature type="region of interest" description="Disordered" evidence="13">
    <location>
        <begin position="737"/>
        <end position="820"/>
    </location>
</feature>
<feature type="compositionally biased region" description="Polar residues" evidence="13">
    <location>
        <begin position="491"/>
        <end position="511"/>
    </location>
</feature>
<feature type="compositionally biased region" description="Basic and acidic residues" evidence="13">
    <location>
        <begin position="549"/>
        <end position="575"/>
    </location>
</feature>
<accession>A0ABM0MSP2</accession>
<dbReference type="InterPro" id="IPR000679">
    <property type="entry name" value="Znf_GATA"/>
</dbReference>
<dbReference type="InterPro" id="IPR002951">
    <property type="entry name" value="Atrophin-like"/>
</dbReference>
<name>A0ABM0MSP2_SACKO</name>
<keyword evidence="3" id="KW-0597">Phosphoprotein</keyword>
<dbReference type="PANTHER" id="PTHR13859">
    <property type="entry name" value="ATROPHIN-RELATED"/>
    <property type="match status" value="1"/>
</dbReference>
<dbReference type="Pfam" id="PF03154">
    <property type="entry name" value="Atrophin-1"/>
    <property type="match status" value="2"/>
</dbReference>
<evidence type="ECO:0000256" key="7">
    <source>
        <dbReference type="ARBA" id="ARBA00022843"/>
    </source>
</evidence>
<feature type="region of interest" description="Disordered" evidence="13">
    <location>
        <begin position="902"/>
        <end position="971"/>
    </location>
</feature>
<dbReference type="CDD" id="cd04709">
    <property type="entry name" value="BAH_MTA"/>
    <property type="match status" value="1"/>
</dbReference>
<dbReference type="CDD" id="cd00202">
    <property type="entry name" value="ZnF_GATA"/>
    <property type="match status" value="1"/>
</dbReference>
<dbReference type="SMART" id="SM01189">
    <property type="entry name" value="ELM2"/>
    <property type="match status" value="1"/>
</dbReference>
<dbReference type="PROSITE" id="PS50114">
    <property type="entry name" value="GATA_ZN_FINGER_2"/>
    <property type="match status" value="1"/>
</dbReference>
<feature type="compositionally biased region" description="Basic and acidic residues" evidence="13">
    <location>
        <begin position="902"/>
        <end position="919"/>
    </location>
</feature>
<dbReference type="Proteomes" id="UP000694865">
    <property type="component" value="Unplaced"/>
</dbReference>
<keyword evidence="6" id="KW-0862">Zinc</keyword>
<dbReference type="Gene3D" id="1.10.10.60">
    <property type="entry name" value="Homeodomain-like"/>
    <property type="match status" value="1"/>
</dbReference>
<feature type="domain" description="SANT" evidence="17">
    <location>
        <begin position="309"/>
        <end position="361"/>
    </location>
</feature>
<evidence type="ECO:0000256" key="11">
    <source>
        <dbReference type="ARBA" id="ARBA00023242"/>
    </source>
</evidence>
<dbReference type="SUPFAM" id="SSF57716">
    <property type="entry name" value="Glucocorticoid receptor-like (DNA-binding domain)"/>
    <property type="match status" value="1"/>
</dbReference>
<evidence type="ECO:0000256" key="13">
    <source>
        <dbReference type="SAM" id="MobiDB-lite"/>
    </source>
</evidence>
<feature type="region of interest" description="Disordered" evidence="13">
    <location>
        <begin position="693"/>
        <end position="712"/>
    </location>
</feature>
<dbReference type="InterPro" id="IPR000949">
    <property type="entry name" value="ELM2_dom"/>
</dbReference>
<dbReference type="SMART" id="SM00401">
    <property type="entry name" value="ZnF_GATA"/>
    <property type="match status" value="1"/>
</dbReference>
<feature type="compositionally biased region" description="Basic and acidic residues" evidence="13">
    <location>
        <begin position="470"/>
        <end position="481"/>
    </location>
</feature>
<dbReference type="InterPro" id="IPR043151">
    <property type="entry name" value="BAH_sf"/>
</dbReference>
<organism evidence="18 19">
    <name type="scientific">Saccoglossus kowalevskii</name>
    <name type="common">Acorn worm</name>
    <dbReference type="NCBI Taxonomy" id="10224"/>
    <lineage>
        <taxon>Eukaryota</taxon>
        <taxon>Metazoa</taxon>
        <taxon>Hemichordata</taxon>
        <taxon>Enteropneusta</taxon>
        <taxon>Harrimaniidae</taxon>
        <taxon>Saccoglossus</taxon>
    </lineage>
</organism>
<dbReference type="InterPro" id="IPR017884">
    <property type="entry name" value="SANT_dom"/>
</dbReference>
<evidence type="ECO:0000256" key="9">
    <source>
        <dbReference type="ARBA" id="ARBA00023015"/>
    </source>
</evidence>
<dbReference type="CDD" id="cd11661">
    <property type="entry name" value="SANT_MTA3_like"/>
    <property type="match status" value="1"/>
</dbReference>
<evidence type="ECO:0000256" key="4">
    <source>
        <dbReference type="ARBA" id="ARBA00022723"/>
    </source>
</evidence>
<evidence type="ECO:0000313" key="18">
    <source>
        <dbReference type="Proteomes" id="UP000694865"/>
    </source>
</evidence>
<proteinExistence type="predicted"/>
<feature type="domain" description="BAH" evidence="15">
    <location>
        <begin position="62"/>
        <end position="200"/>
    </location>
</feature>
<keyword evidence="11" id="KW-0539">Nucleus</keyword>
<dbReference type="Pfam" id="PF01426">
    <property type="entry name" value="BAH"/>
    <property type="match status" value="1"/>
</dbReference>
<feature type="compositionally biased region" description="Basic and acidic residues" evidence="13">
    <location>
        <begin position="660"/>
        <end position="678"/>
    </location>
</feature>
<dbReference type="PROSITE" id="PS51038">
    <property type="entry name" value="BAH"/>
    <property type="match status" value="1"/>
</dbReference>
<evidence type="ECO:0000256" key="8">
    <source>
        <dbReference type="ARBA" id="ARBA00022990"/>
    </source>
</evidence>
<feature type="compositionally biased region" description="Pro residues" evidence="13">
    <location>
        <begin position="737"/>
        <end position="780"/>
    </location>
</feature>